<reference evidence="1" key="1">
    <citation type="submission" date="2013-07" db="EMBL/GenBank/DDBJ databases">
        <authorList>
            <person name="McIlroy S."/>
        </authorList>
    </citation>
    <scope>NUCLEOTIDE SEQUENCE [LARGE SCALE GENOMIC DNA]</scope>
    <source>
        <strain evidence="1">Run_A_D11</strain>
    </source>
</reference>
<dbReference type="InterPro" id="IPR051354">
    <property type="entry name" value="Transposase_27_IS1"/>
</dbReference>
<keyword evidence="2" id="KW-1185">Reference proteome</keyword>
<accession>W6M624</accession>
<comment type="caution">
    <text evidence="1">The sequence shown here is derived from an EMBL/GenBank/DDBJ whole genome shotgun (WGS) entry which is preliminary data.</text>
</comment>
<name>W6M624_9GAMM</name>
<dbReference type="EMBL" id="CBTJ020000055">
    <property type="protein sequence ID" value="CDI03371.1"/>
    <property type="molecule type" value="Genomic_DNA"/>
</dbReference>
<dbReference type="PANTHER" id="PTHR33293:SF1">
    <property type="entry name" value="INSERTION ELEMENT IS1 1 PROTEIN INSB-RELATED"/>
    <property type="match status" value="1"/>
</dbReference>
<dbReference type="PANTHER" id="PTHR33293">
    <property type="entry name" value="INSERTION ELEMENT IS1 1 PROTEIN INSB-RELATED"/>
    <property type="match status" value="1"/>
</dbReference>
<dbReference type="AlphaFoldDB" id="W6M624"/>
<organism evidence="1 2">
    <name type="scientific">Candidatus Competibacter denitrificans Run_A_D11</name>
    <dbReference type="NCBI Taxonomy" id="1400863"/>
    <lineage>
        <taxon>Bacteria</taxon>
        <taxon>Pseudomonadati</taxon>
        <taxon>Pseudomonadota</taxon>
        <taxon>Gammaproteobacteria</taxon>
        <taxon>Candidatus Competibacteraceae</taxon>
        <taxon>Candidatus Competibacter</taxon>
    </lineage>
</organism>
<proteinExistence type="predicted"/>
<reference evidence="1" key="2">
    <citation type="submission" date="2014-03" db="EMBL/GenBank/DDBJ databases">
        <title>Candidatus Competibacter-lineage genomes retrieved from metagenomes reveal functional metabolic diversity.</title>
        <authorList>
            <person name="McIlroy S.J."/>
            <person name="Albertsen M."/>
            <person name="Andresen E.K."/>
            <person name="Saunders A.M."/>
            <person name="Kristiansen R."/>
            <person name="Stokholm-Bjerregaard M."/>
            <person name="Nielsen K.L."/>
            <person name="Nielsen P.H."/>
        </authorList>
    </citation>
    <scope>NUCLEOTIDE SEQUENCE</scope>
    <source>
        <strain evidence="1">Run_A_D11</strain>
    </source>
</reference>
<protein>
    <submittedName>
        <fullName evidence="1">Transposase</fullName>
    </submittedName>
</protein>
<sequence length="120" mass="13220">MESGGCKRCGSEASVKSGRVRGLQRYRCKECGYHFTATPPRGKPAAMKALALLLYAMGNASFCSIARILHVSDVSILKWVRAEAQKLPIPEVSGETVVLTLDEMWHFLKKNRQALGLARV</sequence>
<evidence type="ECO:0000313" key="1">
    <source>
        <dbReference type="EMBL" id="CDI03371.1"/>
    </source>
</evidence>
<evidence type="ECO:0000313" key="2">
    <source>
        <dbReference type="Proteomes" id="UP000035760"/>
    </source>
</evidence>
<gene>
    <name evidence="1" type="ORF">BN873_470113</name>
</gene>
<dbReference type="STRING" id="1400863.BN873_470113"/>
<dbReference type="Proteomes" id="UP000035760">
    <property type="component" value="Unassembled WGS sequence"/>
</dbReference>